<dbReference type="EMBL" id="FNJM01000010">
    <property type="protein sequence ID" value="SDP63398.1"/>
    <property type="molecule type" value="Genomic_DNA"/>
</dbReference>
<reference evidence="6 7" key="1">
    <citation type="submission" date="2016-10" db="EMBL/GenBank/DDBJ databases">
        <authorList>
            <person name="de Groot N.N."/>
        </authorList>
    </citation>
    <scope>NUCLEOTIDE SEQUENCE [LARGE SCALE GENOMIC DNA]</scope>
    <source>
        <strain evidence="6 7">DSM 12272</strain>
    </source>
</reference>
<evidence type="ECO:0000256" key="1">
    <source>
        <dbReference type="ARBA" id="ARBA00005417"/>
    </source>
</evidence>
<accession>A0A1H0UBM7</accession>
<name>A0A1H0UBM7_9CLOT</name>
<dbReference type="Pfam" id="PF00005">
    <property type="entry name" value="ABC_tran"/>
    <property type="match status" value="1"/>
</dbReference>
<dbReference type="Gene3D" id="3.40.50.300">
    <property type="entry name" value="P-loop containing nucleotide triphosphate hydrolases"/>
    <property type="match status" value="1"/>
</dbReference>
<feature type="domain" description="ABC transporter" evidence="5">
    <location>
        <begin position="27"/>
        <end position="101"/>
    </location>
</feature>
<evidence type="ECO:0000259" key="5">
    <source>
        <dbReference type="Pfam" id="PF00005"/>
    </source>
</evidence>
<evidence type="ECO:0000313" key="7">
    <source>
        <dbReference type="Proteomes" id="UP000198597"/>
    </source>
</evidence>
<dbReference type="InterPro" id="IPR003439">
    <property type="entry name" value="ABC_transporter-like_ATP-bd"/>
</dbReference>
<dbReference type="PANTHER" id="PTHR42711:SF5">
    <property type="entry name" value="ABC TRANSPORTER ATP-BINDING PROTEIN NATA"/>
    <property type="match status" value="1"/>
</dbReference>
<keyword evidence="3" id="KW-0547">Nucleotide-binding</keyword>
<evidence type="ECO:0000313" key="6">
    <source>
        <dbReference type="EMBL" id="SDP63398.1"/>
    </source>
</evidence>
<gene>
    <name evidence="6" type="ORF">SAMN04488529_11013</name>
</gene>
<dbReference type="InterPro" id="IPR027417">
    <property type="entry name" value="P-loop_NTPase"/>
</dbReference>
<dbReference type="SUPFAM" id="SSF52540">
    <property type="entry name" value="P-loop containing nucleoside triphosphate hydrolases"/>
    <property type="match status" value="1"/>
</dbReference>
<sequence length="106" mass="11514">MKEVDELKSALLQVKNIVKIYGDNTVLKGVSFTVENGEIFALLGVNGAGKTTILSCIEGILKYDSGEISIMGHFPSSREVRKNIGVQLESTSLNNNITVLEALKLF</sequence>
<keyword evidence="4" id="KW-0067">ATP-binding</keyword>
<keyword evidence="7" id="KW-1185">Reference proteome</keyword>
<evidence type="ECO:0000256" key="2">
    <source>
        <dbReference type="ARBA" id="ARBA00022448"/>
    </source>
</evidence>
<organism evidence="6 7">
    <name type="scientific">Clostridium gasigenes</name>
    <dbReference type="NCBI Taxonomy" id="94869"/>
    <lineage>
        <taxon>Bacteria</taxon>
        <taxon>Bacillati</taxon>
        <taxon>Bacillota</taxon>
        <taxon>Clostridia</taxon>
        <taxon>Eubacteriales</taxon>
        <taxon>Clostridiaceae</taxon>
        <taxon>Clostridium</taxon>
    </lineage>
</organism>
<proteinExistence type="inferred from homology"/>
<dbReference type="GO" id="GO:0016887">
    <property type="term" value="F:ATP hydrolysis activity"/>
    <property type="evidence" value="ECO:0007669"/>
    <property type="project" value="InterPro"/>
</dbReference>
<protein>
    <submittedName>
        <fullName evidence="6">ABC transporter</fullName>
    </submittedName>
</protein>
<dbReference type="AlphaFoldDB" id="A0A1H0UBM7"/>
<dbReference type="InterPro" id="IPR050763">
    <property type="entry name" value="ABC_transporter_ATP-binding"/>
</dbReference>
<keyword evidence="2" id="KW-0813">Transport</keyword>
<dbReference type="GO" id="GO:0005524">
    <property type="term" value="F:ATP binding"/>
    <property type="evidence" value="ECO:0007669"/>
    <property type="project" value="UniProtKB-KW"/>
</dbReference>
<dbReference type="STRING" id="94869.SAMN04488529_11013"/>
<evidence type="ECO:0000256" key="4">
    <source>
        <dbReference type="ARBA" id="ARBA00022840"/>
    </source>
</evidence>
<dbReference type="Proteomes" id="UP000198597">
    <property type="component" value="Unassembled WGS sequence"/>
</dbReference>
<comment type="similarity">
    <text evidence="1">Belongs to the ABC transporter superfamily.</text>
</comment>
<dbReference type="PANTHER" id="PTHR42711">
    <property type="entry name" value="ABC TRANSPORTER ATP-BINDING PROTEIN"/>
    <property type="match status" value="1"/>
</dbReference>
<evidence type="ECO:0000256" key="3">
    <source>
        <dbReference type="ARBA" id="ARBA00022741"/>
    </source>
</evidence>